<dbReference type="PANTHER" id="PTHR11223">
    <property type="entry name" value="EXPORTIN 1/5"/>
    <property type="match status" value="1"/>
</dbReference>
<dbReference type="GO" id="GO:0005049">
    <property type="term" value="F:nuclear export signal receptor activity"/>
    <property type="evidence" value="ECO:0007669"/>
    <property type="project" value="InterPro"/>
</dbReference>
<name>A0AAN7YEB0_9EURO</name>
<dbReference type="Gene3D" id="1.25.10.10">
    <property type="entry name" value="Leucine-rich Repeat Variant"/>
    <property type="match status" value="1"/>
</dbReference>
<organism evidence="5 6">
    <name type="scientific">Lithohypha guttulata</name>
    <dbReference type="NCBI Taxonomy" id="1690604"/>
    <lineage>
        <taxon>Eukaryota</taxon>
        <taxon>Fungi</taxon>
        <taxon>Dikarya</taxon>
        <taxon>Ascomycota</taxon>
        <taxon>Pezizomycotina</taxon>
        <taxon>Eurotiomycetes</taxon>
        <taxon>Chaetothyriomycetidae</taxon>
        <taxon>Chaetothyriales</taxon>
        <taxon>Trichomeriaceae</taxon>
        <taxon>Lithohypha</taxon>
    </lineage>
</organism>
<reference evidence="5 6" key="1">
    <citation type="submission" date="2023-08" db="EMBL/GenBank/DDBJ databases">
        <title>Black Yeasts Isolated from many extreme environments.</title>
        <authorList>
            <person name="Coleine C."/>
            <person name="Stajich J.E."/>
            <person name="Selbmann L."/>
        </authorList>
    </citation>
    <scope>NUCLEOTIDE SEQUENCE [LARGE SCALE GENOMIC DNA]</scope>
    <source>
        <strain evidence="5 6">CCFEE 5910</strain>
    </source>
</reference>
<dbReference type="InterPro" id="IPR045065">
    <property type="entry name" value="XPO1/5"/>
</dbReference>
<dbReference type="Pfam" id="PF19273">
    <property type="entry name" value="Exportin-5"/>
    <property type="match status" value="1"/>
</dbReference>
<protein>
    <submittedName>
        <fullName evidence="5">Karyopherin</fullName>
    </submittedName>
</protein>
<accession>A0AAN7YEB0</accession>
<feature type="domain" description="Exportin-1/Importin-beta-like" evidence="3">
    <location>
        <begin position="116"/>
        <end position="190"/>
    </location>
</feature>
<dbReference type="AlphaFoldDB" id="A0AAN7YEB0"/>
<dbReference type="SUPFAM" id="SSF48371">
    <property type="entry name" value="ARM repeat"/>
    <property type="match status" value="1"/>
</dbReference>
<dbReference type="GO" id="GO:0042565">
    <property type="term" value="C:RNA nuclear export complex"/>
    <property type="evidence" value="ECO:0007669"/>
    <property type="project" value="TreeGrafter"/>
</dbReference>
<dbReference type="Pfam" id="PF08389">
    <property type="entry name" value="Xpo1"/>
    <property type="match status" value="1"/>
</dbReference>
<dbReference type="GO" id="GO:0003723">
    <property type="term" value="F:RNA binding"/>
    <property type="evidence" value="ECO:0007669"/>
    <property type="project" value="TreeGrafter"/>
</dbReference>
<evidence type="ECO:0000313" key="5">
    <source>
        <dbReference type="EMBL" id="KAK5082449.1"/>
    </source>
</evidence>
<dbReference type="InterPro" id="IPR045478">
    <property type="entry name" value="Exportin-5_C"/>
</dbReference>
<comment type="caution">
    <text evidence="5">The sequence shown here is derived from an EMBL/GenBank/DDBJ whole genome shotgun (WGS) entry which is preliminary data.</text>
</comment>
<keyword evidence="6" id="KW-1185">Reference proteome</keyword>
<dbReference type="GO" id="GO:0006405">
    <property type="term" value="P:RNA export from nucleus"/>
    <property type="evidence" value="ECO:0007669"/>
    <property type="project" value="TreeGrafter"/>
</dbReference>
<dbReference type="GO" id="GO:0005737">
    <property type="term" value="C:cytoplasm"/>
    <property type="evidence" value="ECO:0007669"/>
    <property type="project" value="TreeGrafter"/>
</dbReference>
<keyword evidence="1" id="KW-0819">tRNA processing</keyword>
<dbReference type="EMBL" id="JAVRRJ010000008">
    <property type="protein sequence ID" value="KAK5082449.1"/>
    <property type="molecule type" value="Genomic_DNA"/>
</dbReference>
<evidence type="ECO:0000259" key="4">
    <source>
        <dbReference type="Pfam" id="PF19273"/>
    </source>
</evidence>
<evidence type="ECO:0000259" key="3">
    <source>
        <dbReference type="Pfam" id="PF08389"/>
    </source>
</evidence>
<evidence type="ECO:0000256" key="1">
    <source>
        <dbReference type="ARBA" id="ARBA00022694"/>
    </source>
</evidence>
<evidence type="ECO:0000313" key="6">
    <source>
        <dbReference type="Proteomes" id="UP001309876"/>
    </source>
</evidence>
<proteinExistence type="predicted"/>
<gene>
    <name evidence="5" type="primary">MSN5</name>
    <name evidence="5" type="ORF">LTR05_007596</name>
</gene>
<dbReference type="InterPro" id="IPR016024">
    <property type="entry name" value="ARM-type_fold"/>
</dbReference>
<dbReference type="GO" id="GO:0008033">
    <property type="term" value="P:tRNA processing"/>
    <property type="evidence" value="ECO:0007669"/>
    <property type="project" value="UniProtKB-KW"/>
</dbReference>
<sequence length="1246" mass="139718">MALLNGADGHNGSSDSKLDLSTVIQALDVIHNPASKNDHRHSATAYLESLKDQDGIAETGFILANDNSQQPVVRYFGLDVLEHVIKRQSFALNEQGSANLRDLILRLSLTIDSTPQPFIRNKIAALWVELAKRSWALDWFDLDEILQQLWLQSDVSKEFVLHVLENLSEDVFVREDPTAILRDRDLNNAVVEIFTSPANYAGGLVIGDTKHHMRCGAEGWTTRISSFLQALLSRRTATKESQRLCGAVLVTLRSVFSWIMSPAIVSANAMSAVCEAMTHPDTHIRLAAIDTLLAFYSRKSLEAVEVQALVHPLCLPASVGVLEQVYKTAIVGPDESFDPRYAISKKLGELMYHLATGLASMSPPEDVDLVPYLTLLVAVAEHDSLLVSIAAIHAWHRLLEAWTNRSRSSALEPCIQPILQVAMRRIIAYDMLPEDEPAVQFVNEEIELYPEKQGFYLNYRRLCSAVIESISAAYLQDALGFVLSSVDAGLGEVIAADRTEELNQYQRLSISMLRTDALLSVIDANFKGIFKFNSTRVNEEKQEDRQLRDQLLQQCKQWATNMLSRYKFRDPGTTLRQIKTAVEASSKLLKMDTEFAFSVLQHILSSLDTPQTNNPILADSYAELHQYAIQELRRLCSDHATYFITFYDQLENNLGQIMNSNLDQKFQIDLKAILMLLVEHASGVDRNIRLERLRSFVNPLISAWSQQEAAMSTFESFIRAQAFDRVGPFMTRVNAKNLHDWTTVTLDEEGQQIQRAMKDGASPLPLRETRVLLNAPEDLHDIVCEVWAPLLRPIIQGVLRLASYNHQLHDPAAWPNLSPDQRSIMQRLMRDRYWQSGISGGSMQEFHHKVRATKMTLEGFASSVRGRIRTNLENCYSIIHTLGRLGSHFYGIPELPDTLSAALLSSSAPLSPHHFGQLLSMLPKLIEECPPSNMQHFLTPVLAELTLQIDRKCTSEWQKVHAKTAGEAQQQVNGDLSDEMRDESVLRQMTTKAVNIVTSWIDGNREVKLSTAKRVVNRADTSFRNFVLGNRTILEPLLMFCTHSIGYKDTKTSSTIIPVLQKFVPAFSTEVHLSGSDAAAVREFISTEMLKAAINSLNDGYFADYHQHLAVLIALIWLSYGLPAHIAATETQPAHHRPPWTDTPQNVLLSIPGVDRVQVDRTGMQLAVLGLAGKQRTMRALILKLLENVRGVRMSELGKIDNKQERSSLLEKYKQRNLLGMQAAVDAERANLKDGVDLEGVADMFG</sequence>
<dbReference type="GO" id="GO:0005634">
    <property type="term" value="C:nucleus"/>
    <property type="evidence" value="ECO:0007669"/>
    <property type="project" value="TreeGrafter"/>
</dbReference>
<dbReference type="InterPro" id="IPR011989">
    <property type="entry name" value="ARM-like"/>
</dbReference>
<evidence type="ECO:0000256" key="2">
    <source>
        <dbReference type="ARBA" id="ARBA00025147"/>
    </source>
</evidence>
<feature type="domain" description="Exportin-5 C-terminal" evidence="4">
    <location>
        <begin position="340"/>
        <end position="1197"/>
    </location>
</feature>
<dbReference type="PANTHER" id="PTHR11223:SF3">
    <property type="entry name" value="EXPORTIN-5"/>
    <property type="match status" value="1"/>
</dbReference>
<comment type="function">
    <text evidence="2">tRNA nucleus export receptor which facilitates tRNA translocation across the nuclear pore complex. Involved in pre-tRNA splicing, probably by affecting the interaction of pre-tRNA with splicing endonuclease.</text>
</comment>
<dbReference type="Proteomes" id="UP001309876">
    <property type="component" value="Unassembled WGS sequence"/>
</dbReference>
<dbReference type="GO" id="GO:0006611">
    <property type="term" value="P:protein export from nucleus"/>
    <property type="evidence" value="ECO:0007669"/>
    <property type="project" value="InterPro"/>
</dbReference>
<dbReference type="InterPro" id="IPR013598">
    <property type="entry name" value="Exportin-1/Importin-b-like"/>
</dbReference>